<organism evidence="3">
    <name type="scientific">Myoviridae sp. ctLjW1</name>
    <dbReference type="NCBI Taxonomy" id="2825084"/>
    <lineage>
        <taxon>Viruses</taxon>
        <taxon>Duplodnaviria</taxon>
        <taxon>Heunggongvirae</taxon>
        <taxon>Uroviricota</taxon>
        <taxon>Caudoviricetes</taxon>
    </lineage>
</organism>
<name>A0A8S5PNR6_9CAUD</name>
<feature type="transmembrane region" description="Helical" evidence="1">
    <location>
        <begin position="26"/>
        <end position="44"/>
    </location>
</feature>
<feature type="transmembrane region" description="Helical" evidence="1">
    <location>
        <begin position="257"/>
        <end position="282"/>
    </location>
</feature>
<keyword evidence="1" id="KW-0472">Membrane</keyword>
<feature type="transmembrane region" description="Helical" evidence="1">
    <location>
        <begin position="141"/>
        <end position="158"/>
    </location>
</feature>
<feature type="transmembrane region" description="Helical" evidence="1">
    <location>
        <begin position="170"/>
        <end position="187"/>
    </location>
</feature>
<dbReference type="EMBL" id="BK015474">
    <property type="protein sequence ID" value="DAE08742.1"/>
    <property type="molecule type" value="Genomic_DNA"/>
</dbReference>
<feature type="transmembrane region" description="Helical" evidence="1">
    <location>
        <begin position="231"/>
        <end position="251"/>
    </location>
</feature>
<sequence length="283" mass="30548">MVLAMVIFGTIGLVRRYIPYPSEWIAFVRGFVGVSFLLFLQMLHKKTFVWEPVKQNFALLLVSGACLGFNWILLFEAYCYTSVAVATICYYMAPVIVIVLSPVVLKETITLKKGLCAMGAVVGMVSVTNVINSGVSGLQGVFFGLGAAVLYAAVVLLNKKITDIPSRDRTVFQLGISAVTLLPYVMVKGNITSFTPEPLALSMLLMAGIVHTGIAYSLYFGSINRISAQTVALFSYIDPIVAVLLSAFVLHEPMTPVMAAGVVLVIVSAVVSEIDFAALNLFQ</sequence>
<feature type="transmembrane region" description="Helical" evidence="1">
    <location>
        <begin position="56"/>
        <end position="74"/>
    </location>
</feature>
<keyword evidence="1" id="KW-1133">Transmembrane helix</keyword>
<dbReference type="Gene3D" id="1.10.3730.20">
    <property type="match status" value="1"/>
</dbReference>
<keyword evidence="1" id="KW-0812">Transmembrane</keyword>
<dbReference type="GO" id="GO:0016020">
    <property type="term" value="C:membrane"/>
    <property type="evidence" value="ECO:0007669"/>
    <property type="project" value="InterPro"/>
</dbReference>
<evidence type="ECO:0000313" key="3">
    <source>
        <dbReference type="EMBL" id="DAE08742.1"/>
    </source>
</evidence>
<protein>
    <submittedName>
        <fullName evidence="3">Carboxylate/Amino Acid/Amine Transporter</fullName>
    </submittedName>
</protein>
<feature type="domain" description="EamA" evidence="2">
    <location>
        <begin position="1"/>
        <end position="127"/>
    </location>
</feature>
<dbReference type="PANTHER" id="PTHR22911">
    <property type="entry name" value="ACYL-MALONYL CONDENSING ENZYME-RELATED"/>
    <property type="match status" value="1"/>
</dbReference>
<dbReference type="SUPFAM" id="SSF103481">
    <property type="entry name" value="Multidrug resistance efflux transporter EmrE"/>
    <property type="match status" value="2"/>
</dbReference>
<dbReference type="InterPro" id="IPR000620">
    <property type="entry name" value="EamA_dom"/>
</dbReference>
<dbReference type="Pfam" id="PF00892">
    <property type="entry name" value="EamA"/>
    <property type="match status" value="2"/>
</dbReference>
<proteinExistence type="predicted"/>
<accession>A0A8S5PNR6</accession>
<evidence type="ECO:0000259" key="2">
    <source>
        <dbReference type="Pfam" id="PF00892"/>
    </source>
</evidence>
<feature type="transmembrane region" description="Helical" evidence="1">
    <location>
        <begin position="115"/>
        <end position="135"/>
    </location>
</feature>
<feature type="domain" description="EamA" evidence="2">
    <location>
        <begin position="139"/>
        <end position="271"/>
    </location>
</feature>
<feature type="transmembrane region" description="Helical" evidence="1">
    <location>
        <begin position="199"/>
        <end position="219"/>
    </location>
</feature>
<dbReference type="InterPro" id="IPR037185">
    <property type="entry name" value="EmrE-like"/>
</dbReference>
<feature type="transmembrane region" description="Helical" evidence="1">
    <location>
        <begin position="80"/>
        <end position="103"/>
    </location>
</feature>
<evidence type="ECO:0000256" key="1">
    <source>
        <dbReference type="SAM" id="Phobius"/>
    </source>
</evidence>
<dbReference type="PANTHER" id="PTHR22911:SF102">
    <property type="entry name" value="MEMBRANE PROTEIN"/>
    <property type="match status" value="1"/>
</dbReference>
<reference evidence="3" key="1">
    <citation type="journal article" date="2021" name="Proc. Natl. Acad. Sci. U.S.A.">
        <title>A Catalog of Tens of Thousands of Viruses from Human Metagenomes Reveals Hidden Associations with Chronic Diseases.</title>
        <authorList>
            <person name="Tisza M.J."/>
            <person name="Buck C.B."/>
        </authorList>
    </citation>
    <scope>NUCLEOTIDE SEQUENCE</scope>
    <source>
        <strain evidence="3">CtLjW1</strain>
    </source>
</reference>